<gene>
    <name evidence="1" type="ORF">KHY36_02710</name>
</gene>
<evidence type="ECO:0000313" key="1">
    <source>
        <dbReference type="EMBL" id="MBS5331423.1"/>
    </source>
</evidence>
<organism evidence="1 2">
    <name type="scientific">Subdoligranulum variabile</name>
    <dbReference type="NCBI Taxonomy" id="214851"/>
    <lineage>
        <taxon>Bacteria</taxon>
        <taxon>Bacillati</taxon>
        <taxon>Bacillota</taxon>
        <taxon>Clostridia</taxon>
        <taxon>Eubacteriales</taxon>
        <taxon>Oscillospiraceae</taxon>
        <taxon>Subdoligranulum</taxon>
    </lineage>
</organism>
<evidence type="ECO:0000313" key="2">
    <source>
        <dbReference type="Proteomes" id="UP000759273"/>
    </source>
</evidence>
<sequence length="322" mass="38554">MNEAQWQNRMTMLVNSCDAYEDLWQPFFTLLKRYFAPLDMRILLNTESKDFHFEGLNIECVHSSAATYGERMTDALRRVKTEYTLLMLDDFFLREPVKMDRLHDLVRWMDADRDIVYFSSDITEALYDWEVDRYPGYRRLPVGNRYTLNMQAAVWRTDKFAEYWNHKVSPWDWEERCNVLTAAHPKDKFYCVLNEEARFLNYGYHKGQWMGICHGKWVEHDVVPFFAKEGIEIDYAKRGFVDLAHRPASLQKETARSERYDLVRRCLGAGYLLPYFLFCRRCNLYSKKNHCAVDEDYFHYLQRKADLQSQTGKKCLFGPMQR</sequence>
<proteinExistence type="predicted"/>
<dbReference type="AlphaFoldDB" id="A0A943DF65"/>
<evidence type="ECO:0008006" key="3">
    <source>
        <dbReference type="Google" id="ProtNLM"/>
    </source>
</evidence>
<protein>
    <recommendedName>
        <fullName evidence="3">Glycosyl transferase</fullName>
    </recommendedName>
</protein>
<dbReference type="Proteomes" id="UP000759273">
    <property type="component" value="Unassembled WGS sequence"/>
</dbReference>
<dbReference type="EMBL" id="JAGZGG010000004">
    <property type="protein sequence ID" value="MBS5331423.1"/>
    <property type="molecule type" value="Genomic_DNA"/>
</dbReference>
<accession>A0A943DF65</accession>
<name>A0A943DF65_9FIRM</name>
<comment type="caution">
    <text evidence="1">The sequence shown here is derived from an EMBL/GenBank/DDBJ whole genome shotgun (WGS) entry which is preliminary data.</text>
</comment>
<reference evidence="1" key="1">
    <citation type="submission" date="2021-02" db="EMBL/GenBank/DDBJ databases">
        <title>Infant gut strain persistence is associated with maternal origin, phylogeny, and functional potential including surface adhesion and iron acquisition.</title>
        <authorList>
            <person name="Lou Y.C."/>
        </authorList>
    </citation>
    <scope>NUCLEOTIDE SEQUENCE</scope>
    <source>
        <strain evidence="1">L3_101_000M1_dasL3_101_000M1_concoct_87</strain>
    </source>
</reference>